<reference evidence="5 6" key="1">
    <citation type="submission" date="2023-10" db="EMBL/GenBank/DDBJ databases">
        <authorList>
            <person name="Maclean D."/>
            <person name="Macfadyen A."/>
        </authorList>
    </citation>
    <scope>NUCLEOTIDE SEQUENCE [LARGE SCALE GENOMIC DNA]</scope>
</reference>
<proteinExistence type="inferred from homology"/>
<sequence>MKQVIATRLVDIPDDVTFEIKARKIRVKGPRGVLVREFKHLAVDMYIIEEEGAKKLQVEAHFGKRKALASIRTVCSHITNLIKGVQAGFEYKMRLVYAHFPINVNIEDGGKLVEIRNFLGEKRVRIVHMLPGVTVTRSTGVKDELVLQGNDIEEVSKSAALINYQCHVRNKDIRKFLDGIYISERGHVVKAEG</sequence>
<dbReference type="GO" id="GO:0002181">
    <property type="term" value="P:cytoplasmic translation"/>
    <property type="evidence" value="ECO:0007669"/>
    <property type="project" value="TreeGrafter"/>
</dbReference>
<evidence type="ECO:0000256" key="3">
    <source>
        <dbReference type="ARBA" id="ARBA00023274"/>
    </source>
</evidence>
<evidence type="ECO:0000313" key="6">
    <source>
        <dbReference type="Proteomes" id="UP001314263"/>
    </source>
</evidence>
<evidence type="ECO:0000256" key="1">
    <source>
        <dbReference type="ARBA" id="ARBA00009356"/>
    </source>
</evidence>
<dbReference type="FunFam" id="3.90.930.12:FF:000004">
    <property type="entry name" value="60S ribosomal protein L9"/>
    <property type="match status" value="1"/>
</dbReference>
<dbReference type="PIRSF" id="PIRSF002162">
    <property type="entry name" value="Ribosomal_L6"/>
    <property type="match status" value="1"/>
</dbReference>
<dbReference type="PANTHER" id="PTHR11655">
    <property type="entry name" value="60S/50S RIBOSOMAL PROTEIN L6/L9"/>
    <property type="match status" value="1"/>
</dbReference>
<dbReference type="GO" id="GO:0022625">
    <property type="term" value="C:cytosolic large ribosomal subunit"/>
    <property type="evidence" value="ECO:0007669"/>
    <property type="project" value="TreeGrafter"/>
</dbReference>
<keyword evidence="6" id="KW-1185">Reference proteome</keyword>
<feature type="domain" description="Large ribosomal subunit protein uL6 alpha-beta" evidence="4">
    <location>
        <begin position="12"/>
        <end position="88"/>
    </location>
</feature>
<dbReference type="GO" id="GO:0019843">
    <property type="term" value="F:rRNA binding"/>
    <property type="evidence" value="ECO:0007669"/>
    <property type="project" value="InterPro"/>
</dbReference>
<dbReference type="FunFam" id="3.90.930.12:FF:000003">
    <property type="entry name" value="60S ribosomal protein L9"/>
    <property type="match status" value="1"/>
</dbReference>
<dbReference type="InterPro" id="IPR020040">
    <property type="entry name" value="Ribosomal_uL6_a/b-dom"/>
</dbReference>
<feature type="domain" description="Large ribosomal subunit protein uL6 alpha-beta" evidence="4">
    <location>
        <begin position="100"/>
        <end position="179"/>
    </location>
</feature>
<evidence type="ECO:0000259" key="4">
    <source>
        <dbReference type="Pfam" id="PF00347"/>
    </source>
</evidence>
<keyword evidence="2 5" id="KW-0689">Ribosomal protein</keyword>
<accession>A0AAV1IIT8</accession>
<organism evidence="5 6">
    <name type="scientific">Coccomyxa viridis</name>
    <dbReference type="NCBI Taxonomy" id="1274662"/>
    <lineage>
        <taxon>Eukaryota</taxon>
        <taxon>Viridiplantae</taxon>
        <taxon>Chlorophyta</taxon>
        <taxon>core chlorophytes</taxon>
        <taxon>Trebouxiophyceae</taxon>
        <taxon>Trebouxiophyceae incertae sedis</taxon>
        <taxon>Coccomyxaceae</taxon>
        <taxon>Coccomyxa</taxon>
    </lineage>
</organism>
<gene>
    <name evidence="5" type="primary">RPL9B</name>
    <name evidence="5" type="ORF">CVIRNUC_010465</name>
</gene>
<comment type="similarity">
    <text evidence="1">Belongs to the universal ribosomal protein uL6 family.</text>
</comment>
<dbReference type="EMBL" id="CAUYUE010000016">
    <property type="protein sequence ID" value="CAK0787248.1"/>
    <property type="molecule type" value="Genomic_DNA"/>
</dbReference>
<dbReference type="GO" id="GO:0003735">
    <property type="term" value="F:structural constituent of ribosome"/>
    <property type="evidence" value="ECO:0007669"/>
    <property type="project" value="InterPro"/>
</dbReference>
<comment type="caution">
    <text evidence="5">The sequence shown here is derived from an EMBL/GenBank/DDBJ whole genome shotgun (WGS) entry which is preliminary data.</text>
</comment>
<protein>
    <submittedName>
        <fullName evidence="5">60S ribosomal protein L9B</fullName>
    </submittedName>
</protein>
<evidence type="ECO:0000313" key="5">
    <source>
        <dbReference type="EMBL" id="CAK0787248.1"/>
    </source>
</evidence>
<evidence type="ECO:0000256" key="2">
    <source>
        <dbReference type="ARBA" id="ARBA00022980"/>
    </source>
</evidence>
<dbReference type="SUPFAM" id="SSF56053">
    <property type="entry name" value="Ribosomal protein L6"/>
    <property type="match status" value="2"/>
</dbReference>
<dbReference type="Pfam" id="PF00347">
    <property type="entry name" value="Ribosomal_L6"/>
    <property type="match status" value="2"/>
</dbReference>
<dbReference type="PANTHER" id="PTHR11655:SF16">
    <property type="entry name" value="60S RIBOSOMAL PROTEIN L9"/>
    <property type="match status" value="1"/>
</dbReference>
<dbReference type="InterPro" id="IPR000702">
    <property type="entry name" value="Ribosomal_uL6-like"/>
</dbReference>
<dbReference type="AlphaFoldDB" id="A0AAV1IIT8"/>
<dbReference type="Proteomes" id="UP001314263">
    <property type="component" value="Unassembled WGS sequence"/>
</dbReference>
<keyword evidence="3" id="KW-0687">Ribonucleoprotein</keyword>
<name>A0AAV1IIT8_9CHLO</name>
<dbReference type="Gene3D" id="3.90.930.12">
    <property type="entry name" value="Ribosomal protein L6, alpha-beta domain"/>
    <property type="match status" value="2"/>
</dbReference>
<dbReference type="InterPro" id="IPR036789">
    <property type="entry name" value="Ribosomal_uL6-like_a/b-dom_sf"/>
</dbReference>